<feature type="domain" description="GST C-terminal" evidence="3">
    <location>
        <begin position="86"/>
        <end position="209"/>
    </location>
</feature>
<gene>
    <name evidence="4" type="primary">maiA</name>
    <name evidence="4" type="ORF">MZV50_11170</name>
</gene>
<dbReference type="EC" id="5.2.1.2" evidence="4"/>
<dbReference type="NCBIfam" id="TIGR01262">
    <property type="entry name" value="maiA"/>
    <property type="match status" value="1"/>
</dbReference>
<dbReference type="PANTHER" id="PTHR42673:SF4">
    <property type="entry name" value="MALEYLACETOACETATE ISOMERASE"/>
    <property type="match status" value="1"/>
</dbReference>
<dbReference type="InterPro" id="IPR034330">
    <property type="entry name" value="GST_Zeta_C"/>
</dbReference>
<dbReference type="PROSITE" id="PS50405">
    <property type="entry name" value="GST_CTER"/>
    <property type="match status" value="1"/>
</dbReference>
<name>A0ABY4ZZ12_9CAUL</name>
<sequence>MLLHGFFRSGASHRVRIALNLKGLAYESRTYVLREGEQRSAAYLALNPEGLVPALELSDGVVLTQSLAICEYLDEIHPEPPLLPRDPVRRAQVRAFAQAIACDVHPVQNLKVLRRVEALTGSEEASVAWARETIQAGLDVCEQRAAREEGPFCFGDAVTLADICLIPQLGNARRFGAELRWPRLLAVEAACDALEVFQRAAPRNQPDAA</sequence>
<dbReference type="GO" id="GO:0016034">
    <property type="term" value="F:maleylacetoacetate isomerase activity"/>
    <property type="evidence" value="ECO:0007669"/>
    <property type="project" value="UniProtKB-EC"/>
</dbReference>
<dbReference type="SFLD" id="SFLDG00358">
    <property type="entry name" value="Main_(cytGST)"/>
    <property type="match status" value="1"/>
</dbReference>
<dbReference type="Pfam" id="PF13410">
    <property type="entry name" value="GST_C_2"/>
    <property type="match status" value="1"/>
</dbReference>
<dbReference type="InterPro" id="IPR040079">
    <property type="entry name" value="Glutathione_S-Trfase"/>
</dbReference>
<keyword evidence="5" id="KW-1185">Reference proteome</keyword>
<evidence type="ECO:0000259" key="2">
    <source>
        <dbReference type="PROSITE" id="PS50404"/>
    </source>
</evidence>
<dbReference type="InterPro" id="IPR005955">
    <property type="entry name" value="GST_Zeta"/>
</dbReference>
<dbReference type="PROSITE" id="PS50404">
    <property type="entry name" value="GST_NTER"/>
    <property type="match status" value="1"/>
</dbReference>
<accession>A0ABY4ZZ12</accession>
<dbReference type="SUPFAM" id="SSF47616">
    <property type="entry name" value="GST C-terminal domain-like"/>
    <property type="match status" value="1"/>
</dbReference>
<evidence type="ECO:0000259" key="3">
    <source>
        <dbReference type="PROSITE" id="PS50405"/>
    </source>
</evidence>
<dbReference type="EMBL" id="CP096040">
    <property type="protein sequence ID" value="USQ98057.1"/>
    <property type="molecule type" value="Genomic_DNA"/>
</dbReference>
<protein>
    <submittedName>
        <fullName evidence="4">Maleylacetoacetate isomerase</fullName>
        <ecNumber evidence="4">5.2.1.2</ecNumber>
    </submittedName>
</protein>
<dbReference type="PANTHER" id="PTHR42673">
    <property type="entry name" value="MALEYLACETOACETATE ISOMERASE"/>
    <property type="match status" value="1"/>
</dbReference>
<feature type="domain" description="GST N-terminal" evidence="2">
    <location>
        <begin position="1"/>
        <end position="81"/>
    </location>
</feature>
<dbReference type="SUPFAM" id="SSF52833">
    <property type="entry name" value="Thioredoxin-like"/>
    <property type="match status" value="1"/>
</dbReference>
<dbReference type="Gene3D" id="3.40.30.10">
    <property type="entry name" value="Glutaredoxin"/>
    <property type="match status" value="1"/>
</dbReference>
<evidence type="ECO:0000313" key="5">
    <source>
        <dbReference type="Proteomes" id="UP001057520"/>
    </source>
</evidence>
<evidence type="ECO:0000256" key="1">
    <source>
        <dbReference type="ARBA" id="ARBA00010007"/>
    </source>
</evidence>
<dbReference type="InterPro" id="IPR036282">
    <property type="entry name" value="Glutathione-S-Trfase_C_sf"/>
</dbReference>
<reference evidence="4 5" key="1">
    <citation type="submission" date="2022-04" db="EMBL/GenBank/DDBJ databases">
        <title>Genome sequence of soybean root-associated Caulobacter segnis RL271.</title>
        <authorList>
            <person name="Longley R."/>
            <person name="Bonito G."/>
            <person name="Trigodet F."/>
            <person name="Crosson S."/>
            <person name="Fiebig A."/>
        </authorList>
    </citation>
    <scope>NUCLEOTIDE SEQUENCE [LARGE SCALE GENOMIC DNA]</scope>
    <source>
        <strain evidence="4 5">RL271</strain>
    </source>
</reference>
<dbReference type="InterPro" id="IPR010987">
    <property type="entry name" value="Glutathione-S-Trfase_C-like"/>
</dbReference>
<proteinExistence type="inferred from homology"/>
<dbReference type="InterPro" id="IPR036249">
    <property type="entry name" value="Thioredoxin-like_sf"/>
</dbReference>
<dbReference type="SFLD" id="SFLDS00019">
    <property type="entry name" value="Glutathione_Transferase_(cytos"/>
    <property type="match status" value="1"/>
</dbReference>
<dbReference type="InterPro" id="IPR034333">
    <property type="entry name" value="GST_Zeta_N"/>
</dbReference>
<organism evidence="4 5">
    <name type="scientific">Caulobacter segnis</name>
    <dbReference type="NCBI Taxonomy" id="88688"/>
    <lineage>
        <taxon>Bacteria</taxon>
        <taxon>Pseudomonadati</taxon>
        <taxon>Pseudomonadota</taxon>
        <taxon>Alphaproteobacteria</taxon>
        <taxon>Caulobacterales</taxon>
        <taxon>Caulobacteraceae</taxon>
        <taxon>Caulobacter</taxon>
    </lineage>
</organism>
<comment type="similarity">
    <text evidence="1">Belongs to the GST superfamily. Zeta family.</text>
</comment>
<dbReference type="Pfam" id="PF13409">
    <property type="entry name" value="GST_N_2"/>
    <property type="match status" value="1"/>
</dbReference>
<dbReference type="InterPro" id="IPR004045">
    <property type="entry name" value="Glutathione_S-Trfase_N"/>
</dbReference>
<dbReference type="CDD" id="cd03042">
    <property type="entry name" value="GST_N_Zeta"/>
    <property type="match status" value="1"/>
</dbReference>
<dbReference type="Proteomes" id="UP001057520">
    <property type="component" value="Chromosome"/>
</dbReference>
<keyword evidence="4" id="KW-0413">Isomerase</keyword>
<evidence type="ECO:0000313" key="4">
    <source>
        <dbReference type="EMBL" id="USQ98057.1"/>
    </source>
</evidence>
<dbReference type="CDD" id="cd03191">
    <property type="entry name" value="GST_C_Zeta"/>
    <property type="match status" value="1"/>
</dbReference>
<dbReference type="Gene3D" id="1.20.1050.10">
    <property type="match status" value="1"/>
</dbReference>